<sequence>MFSKATAILALAASASAHMILKYPVPYGKATINSSPLAPADFPCKQRTGVYDVSEMNQWNAGETQTIAFTGSAVHGGGSCQFSLTTDSEPTEASQWKVIHSVVGGCPSNVTGNLPDEGGAGDGAATFPVTMPENIPDGRYTFAWTWLNKVGNREFYMNCAPIQVGSSGATASSADVSSALGSLPDMFVANLPDTSCSTKENEDFNYPDPGQSLVDGASAELGDDLTGAGCASMTKMGAGNGQLGSPTGGASASAPAATQPAATSAATSAAVSAPAASTPAASSGAGYSAAPIASSAAPVYSAAPSAVVSVPGVFAPGASSAPAATATAPAATSAAASAAPVASSTPSSGSSDCTPCTSDGAVVCIGTSSFGLCDRGCAVPQALAAGMACTDGTIGAAAKRSFPRAHLHKRHGSGLRLI</sequence>
<protein>
    <recommendedName>
        <fullName evidence="5">Lytic polysaccharide monooxygenase</fullName>
    </recommendedName>
</protein>
<evidence type="ECO:0000313" key="3">
    <source>
        <dbReference type="EMBL" id="KAL1602022.1"/>
    </source>
</evidence>
<feature type="chain" id="PRO_5045991379" description="Lytic polysaccharide monooxygenase" evidence="2">
    <location>
        <begin position="18"/>
        <end position="418"/>
    </location>
</feature>
<dbReference type="EMBL" id="JAKIXB020000015">
    <property type="protein sequence ID" value="KAL1602022.1"/>
    <property type="molecule type" value="Genomic_DNA"/>
</dbReference>
<evidence type="ECO:0000256" key="1">
    <source>
        <dbReference type="SAM" id="MobiDB-lite"/>
    </source>
</evidence>
<proteinExistence type="predicted"/>
<gene>
    <name evidence="3" type="ORF">SLS59_005189</name>
</gene>
<dbReference type="PANTHER" id="PTHR36182:SF2">
    <property type="entry name" value="LYTIC POLYSACCHARIDE MONOOXYGENASE"/>
    <property type="match status" value="1"/>
</dbReference>
<name>A0ABR3RDM1_9PLEO</name>
<organism evidence="3 4">
    <name type="scientific">Nothophoma quercina</name>
    <dbReference type="NCBI Taxonomy" id="749835"/>
    <lineage>
        <taxon>Eukaryota</taxon>
        <taxon>Fungi</taxon>
        <taxon>Dikarya</taxon>
        <taxon>Ascomycota</taxon>
        <taxon>Pezizomycotina</taxon>
        <taxon>Dothideomycetes</taxon>
        <taxon>Pleosporomycetidae</taxon>
        <taxon>Pleosporales</taxon>
        <taxon>Pleosporineae</taxon>
        <taxon>Didymellaceae</taxon>
        <taxon>Nothophoma</taxon>
    </lineage>
</organism>
<evidence type="ECO:0008006" key="5">
    <source>
        <dbReference type="Google" id="ProtNLM"/>
    </source>
</evidence>
<reference evidence="3 4" key="1">
    <citation type="submission" date="2024-02" db="EMBL/GenBank/DDBJ databases">
        <title>De novo assembly and annotation of 12 fungi associated with fruit tree decline syndrome in Ontario, Canada.</title>
        <authorList>
            <person name="Sulman M."/>
            <person name="Ellouze W."/>
            <person name="Ilyukhin E."/>
        </authorList>
    </citation>
    <scope>NUCLEOTIDE SEQUENCE [LARGE SCALE GENOMIC DNA]</scope>
    <source>
        <strain evidence="3 4">M97-236</strain>
    </source>
</reference>
<dbReference type="Proteomes" id="UP001521222">
    <property type="component" value="Unassembled WGS sequence"/>
</dbReference>
<dbReference type="Gene3D" id="2.70.50.70">
    <property type="match status" value="1"/>
</dbReference>
<evidence type="ECO:0000256" key="2">
    <source>
        <dbReference type="SAM" id="SignalP"/>
    </source>
</evidence>
<keyword evidence="2" id="KW-0732">Signal</keyword>
<keyword evidence="4" id="KW-1185">Reference proteome</keyword>
<feature type="region of interest" description="Disordered" evidence="1">
    <location>
        <begin position="198"/>
        <end position="219"/>
    </location>
</feature>
<comment type="caution">
    <text evidence="3">The sequence shown here is derived from an EMBL/GenBank/DDBJ whole genome shotgun (WGS) entry which is preliminary data.</text>
</comment>
<feature type="signal peptide" evidence="2">
    <location>
        <begin position="1"/>
        <end position="17"/>
    </location>
</feature>
<dbReference type="PANTHER" id="PTHR36182">
    <property type="entry name" value="PROTEIN, PUTATIVE (AFU_ORTHOLOGUE AFUA_6G10930)-RELATED"/>
    <property type="match status" value="1"/>
</dbReference>
<evidence type="ECO:0000313" key="4">
    <source>
        <dbReference type="Proteomes" id="UP001521222"/>
    </source>
</evidence>
<accession>A0ABR3RDM1</accession>